<evidence type="ECO:0000256" key="1">
    <source>
        <dbReference type="SAM" id="MobiDB-lite"/>
    </source>
</evidence>
<feature type="compositionally biased region" description="Low complexity" evidence="1">
    <location>
        <begin position="54"/>
        <end position="65"/>
    </location>
</feature>
<dbReference type="AlphaFoldDB" id="D8QIW5"/>
<dbReference type="InParanoid" id="D8QIW5"/>
<gene>
    <name evidence="2" type="ORF">SCHCODRAFT_238174</name>
</gene>
<sequence length="193" mass="20615">MFAHTLPHISSDIPGSMRSIPPLGKTLVRKAATGFTCAYDNTEHMNSSTIGLFSTRSSSRTSTGSVPRERDERAQGHSRGIRGKCIERAPPAPQLRPRLAHPLDRAVDVRVAALPPDGGAGAVRESEEGERASQAGDDLDLRETVAGDARSLSKKSNTRVLSSASSASHRLLSKALEASLHIKTTTGKPVRLF</sequence>
<accession>D8QIW5</accession>
<evidence type="ECO:0000313" key="3">
    <source>
        <dbReference type="Proteomes" id="UP000007431"/>
    </source>
</evidence>
<reference evidence="2 3" key="1">
    <citation type="journal article" date="2010" name="Nat. Biotechnol.">
        <title>Genome sequence of the model mushroom Schizophyllum commune.</title>
        <authorList>
            <person name="Ohm R.A."/>
            <person name="de Jong J.F."/>
            <person name="Lugones L.G."/>
            <person name="Aerts A."/>
            <person name="Kothe E."/>
            <person name="Stajich J.E."/>
            <person name="de Vries R.P."/>
            <person name="Record E."/>
            <person name="Levasseur A."/>
            <person name="Baker S.E."/>
            <person name="Bartholomew K.A."/>
            <person name="Coutinho P.M."/>
            <person name="Erdmann S."/>
            <person name="Fowler T.J."/>
            <person name="Gathman A.C."/>
            <person name="Lombard V."/>
            <person name="Henrissat B."/>
            <person name="Knabe N."/>
            <person name="Kuees U."/>
            <person name="Lilly W.W."/>
            <person name="Lindquist E."/>
            <person name="Lucas S."/>
            <person name="Magnuson J.K."/>
            <person name="Piumi F."/>
            <person name="Raudaskoski M."/>
            <person name="Salamov A."/>
            <person name="Schmutz J."/>
            <person name="Schwarze F.W.M.R."/>
            <person name="vanKuyk P.A."/>
            <person name="Horton J.S."/>
            <person name="Grigoriev I.V."/>
            <person name="Woesten H.A.B."/>
        </authorList>
    </citation>
    <scope>NUCLEOTIDE SEQUENCE [LARGE SCALE GENOMIC DNA]</scope>
    <source>
        <strain evidence="3">H4-8 / FGSC 9210</strain>
    </source>
</reference>
<organism evidence="3">
    <name type="scientific">Schizophyllum commune (strain H4-8 / FGSC 9210)</name>
    <name type="common">Split gill fungus</name>
    <dbReference type="NCBI Taxonomy" id="578458"/>
    <lineage>
        <taxon>Eukaryota</taxon>
        <taxon>Fungi</taxon>
        <taxon>Dikarya</taxon>
        <taxon>Basidiomycota</taxon>
        <taxon>Agaricomycotina</taxon>
        <taxon>Agaricomycetes</taxon>
        <taxon>Agaricomycetidae</taxon>
        <taxon>Agaricales</taxon>
        <taxon>Schizophyllaceae</taxon>
        <taxon>Schizophyllum</taxon>
    </lineage>
</organism>
<proteinExistence type="predicted"/>
<name>D8QIW5_SCHCM</name>
<evidence type="ECO:0000313" key="2">
    <source>
        <dbReference type="EMBL" id="EFI92479.1"/>
    </source>
</evidence>
<dbReference type="EMBL" id="GL377313">
    <property type="protein sequence ID" value="EFI92479.1"/>
    <property type="molecule type" value="Genomic_DNA"/>
</dbReference>
<feature type="region of interest" description="Disordered" evidence="1">
    <location>
        <begin position="50"/>
        <end position="81"/>
    </location>
</feature>
<feature type="region of interest" description="Disordered" evidence="1">
    <location>
        <begin position="114"/>
        <end position="137"/>
    </location>
</feature>
<dbReference type="KEGG" id="scm:SCHCO_02603346"/>
<dbReference type="GeneID" id="9593770"/>
<dbReference type="VEuPathDB" id="FungiDB:SCHCODRAFT_02603346"/>
<keyword evidence="3" id="KW-1185">Reference proteome</keyword>
<dbReference type="Proteomes" id="UP000007431">
    <property type="component" value="Unassembled WGS sequence"/>
</dbReference>
<dbReference type="HOGENOM" id="CLU_1409549_0_0_1"/>
<dbReference type="eggNOG" id="KOG0320">
    <property type="taxonomic scope" value="Eukaryota"/>
</dbReference>
<dbReference type="RefSeq" id="XP_003027382.1">
    <property type="nucleotide sequence ID" value="XM_003027336.1"/>
</dbReference>
<protein>
    <submittedName>
        <fullName evidence="2">Expressed protein</fullName>
    </submittedName>
</protein>